<dbReference type="PATRIC" id="fig|1121022.4.peg.1686"/>
<dbReference type="SUPFAM" id="SSF48452">
    <property type="entry name" value="TPR-like"/>
    <property type="match status" value="1"/>
</dbReference>
<reference evidence="2 3" key="1">
    <citation type="journal article" date="2014" name="Nature">
        <title>Sequential evolution of bacterial morphology by co-option of a developmental regulator.</title>
        <authorList>
            <person name="Jiang C."/>
            <person name="Brown P.J."/>
            <person name="Ducret A."/>
            <person name="Brun Y.V."/>
        </authorList>
    </citation>
    <scope>NUCLEOTIDE SEQUENCE [LARGE SCALE GENOMIC DNA]</scope>
    <source>
        <strain evidence="2 3">DSM 16100</strain>
    </source>
</reference>
<keyword evidence="1" id="KW-0812">Transmembrane</keyword>
<dbReference type="InterPro" id="IPR011990">
    <property type="entry name" value="TPR-like_helical_dom_sf"/>
</dbReference>
<keyword evidence="1" id="KW-1133">Transmembrane helix</keyword>
<organism evidence="2 3">
    <name type="scientific">Asticcacaulis benevestitus DSM 16100 = ATCC BAA-896</name>
    <dbReference type="NCBI Taxonomy" id="1121022"/>
    <lineage>
        <taxon>Bacteria</taxon>
        <taxon>Pseudomonadati</taxon>
        <taxon>Pseudomonadota</taxon>
        <taxon>Alphaproteobacteria</taxon>
        <taxon>Caulobacterales</taxon>
        <taxon>Caulobacteraceae</taxon>
        <taxon>Asticcacaulis</taxon>
    </lineage>
</organism>
<name>V4PY78_9CAUL</name>
<protein>
    <recommendedName>
        <fullName evidence="4">Tetratricopeptide repeat protein</fullName>
    </recommendedName>
</protein>
<evidence type="ECO:0000313" key="3">
    <source>
        <dbReference type="Proteomes" id="UP000017837"/>
    </source>
</evidence>
<comment type="caution">
    <text evidence="2">The sequence shown here is derived from an EMBL/GenBank/DDBJ whole genome shotgun (WGS) entry which is preliminary data.</text>
</comment>
<feature type="transmembrane region" description="Helical" evidence="1">
    <location>
        <begin position="23"/>
        <end position="42"/>
    </location>
</feature>
<accession>V4PY78</accession>
<dbReference type="Proteomes" id="UP000017837">
    <property type="component" value="Unassembled WGS sequence"/>
</dbReference>
<proteinExistence type="predicted"/>
<evidence type="ECO:0000256" key="1">
    <source>
        <dbReference type="SAM" id="Phobius"/>
    </source>
</evidence>
<dbReference type="RefSeq" id="WP_023447309.1">
    <property type="nucleotide sequence ID" value="NZ_AQWM01000003.1"/>
</dbReference>
<sequence length="606" mass="63969">MSSSNLTLNADNRGTSTTRKPGAAGFLILAVLAAALSAFALYKGQAPVRTPFPEDWIIWARGTAAWAGILALGAFLLLIGVIGTLRNLLPAPKPAVSAPRRKSRPEAVEAAPAPVMAVAEDMQEDMQSATRAAESRGTLHFNAHTLERAPAFESPQAVEAMPDNVHIEAAAVAVEPPHIEVQSLEPAIFTDHAAFSDNASDSFMTRHPEVVVETVAEVPVFDSSAALADTHGLTITTPTAQIIPLHPPVETVAAQDEDHDPLAAALLRETPDVVTHAPQGDINAVISSAMRFAPQSEPHVAVVPAAAPEAAPEAIPVALTEVVTQEIASAEIVADVQPAPVVPVPVVIDDEAEIRQAVQTALSVWPDATRAIAADELSTRISRLYYDKSAASQKAFQLIASGDLSAASAALANHADALALAGNHAEAAELWRVSGALHMGRDDSKAMAAYEHVSELDPNDANIHLYLTRRYQMSGDTAKLPAVIGRALGAISDPATRAELLAPYADLKLKAGDARAAGDAFEELSRLHETTAYLKPDDVGARSTHAITLARYAQAREMQGAFDQAGPLYKKAYGVFADLSALKPEHPGLRAMAENALKDAQRFNMA</sequence>
<dbReference type="AlphaFoldDB" id="V4PY78"/>
<keyword evidence="3" id="KW-1185">Reference proteome</keyword>
<dbReference type="EMBL" id="AWGB01000013">
    <property type="protein sequence ID" value="ESQ92384.1"/>
    <property type="molecule type" value="Genomic_DNA"/>
</dbReference>
<keyword evidence="1" id="KW-0472">Membrane</keyword>
<gene>
    <name evidence="2" type="ORF">ABENE_08385</name>
</gene>
<evidence type="ECO:0000313" key="2">
    <source>
        <dbReference type="EMBL" id="ESQ92384.1"/>
    </source>
</evidence>
<dbReference type="Gene3D" id="1.25.40.10">
    <property type="entry name" value="Tetratricopeptide repeat domain"/>
    <property type="match status" value="1"/>
</dbReference>
<evidence type="ECO:0008006" key="4">
    <source>
        <dbReference type="Google" id="ProtNLM"/>
    </source>
</evidence>
<dbReference type="OrthoDB" id="7169190at2"/>
<dbReference type="STRING" id="1121022.GCA_000376105_01321"/>
<feature type="transmembrane region" description="Helical" evidence="1">
    <location>
        <begin position="63"/>
        <end position="85"/>
    </location>
</feature>